<dbReference type="Proteomes" id="UP001429984">
    <property type="component" value="Unassembled WGS sequence"/>
</dbReference>
<proteinExistence type="predicted"/>
<evidence type="ECO:0000313" key="2">
    <source>
        <dbReference type="EMBL" id="MBF6025351.1"/>
    </source>
</evidence>
<feature type="region of interest" description="Disordered" evidence="1">
    <location>
        <begin position="139"/>
        <end position="159"/>
    </location>
</feature>
<accession>A0ABS0B8L4</accession>
<reference evidence="2 3" key="1">
    <citation type="submission" date="2020-11" db="EMBL/GenBank/DDBJ databases">
        <title>Draft Genome Sequence and Secondary Metabolite Biosynthetic Potential of the Lysobacter niastensis Type strain DSM 18481.</title>
        <authorList>
            <person name="Turrini P."/>
            <person name="Artuso I."/>
            <person name="Tescari M."/>
            <person name="Lugli G.A."/>
            <person name="Frangipani E."/>
            <person name="Ventura M."/>
            <person name="Visca P."/>
        </authorList>
    </citation>
    <scope>NUCLEOTIDE SEQUENCE [LARGE SCALE GENOMIC DNA]</scope>
    <source>
        <strain evidence="2 3">DSM 18481</strain>
    </source>
</reference>
<evidence type="ECO:0000313" key="3">
    <source>
        <dbReference type="Proteomes" id="UP001429984"/>
    </source>
</evidence>
<keyword evidence="3" id="KW-1185">Reference proteome</keyword>
<dbReference type="EMBL" id="JADLZT010000008">
    <property type="protein sequence ID" value="MBF6025351.1"/>
    <property type="molecule type" value="Genomic_DNA"/>
</dbReference>
<gene>
    <name evidence="2" type="ORF">IU514_15055</name>
</gene>
<comment type="caution">
    <text evidence="2">The sequence shown here is derived from an EMBL/GenBank/DDBJ whole genome shotgun (WGS) entry which is preliminary data.</text>
</comment>
<dbReference type="RefSeq" id="WP_194931955.1">
    <property type="nucleotide sequence ID" value="NZ_JADLZT010000008.1"/>
</dbReference>
<evidence type="ECO:0000256" key="1">
    <source>
        <dbReference type="SAM" id="MobiDB-lite"/>
    </source>
</evidence>
<sequence length="159" mass="17131">MQNLIQVNLTDPQVAELDAAIATLRAIFAQMLALQPQQRRELTKMGEKSEVFCRQTLAVLAANPQIVPGTVNVGMAMGDLAALDLLRPRLLQLKQQVERLDDTVLALGSDVIACSLEGYALLKVAGKNEALKAARRDLSGRFNRSAPSPSEKPADPVSA</sequence>
<protein>
    <submittedName>
        <fullName evidence="2">Uncharacterized protein</fullName>
    </submittedName>
</protein>
<organism evidence="2 3">
    <name type="scientific">Lysobacter niastensis</name>
    <dbReference type="NCBI Taxonomy" id="380629"/>
    <lineage>
        <taxon>Bacteria</taxon>
        <taxon>Pseudomonadati</taxon>
        <taxon>Pseudomonadota</taxon>
        <taxon>Gammaproteobacteria</taxon>
        <taxon>Lysobacterales</taxon>
        <taxon>Lysobacteraceae</taxon>
        <taxon>Lysobacter</taxon>
    </lineage>
</organism>
<name>A0ABS0B8L4_9GAMM</name>